<name>A0A859QE63_9HYPH</name>
<accession>A0A859QE63</accession>
<proteinExistence type="predicted"/>
<evidence type="ECO:0000313" key="2">
    <source>
        <dbReference type="EMBL" id="QLL61074.1"/>
    </source>
</evidence>
<dbReference type="KEGG" id="emx:FKV68_06215"/>
<keyword evidence="3" id="KW-1185">Reference proteome</keyword>
<evidence type="ECO:0000313" key="3">
    <source>
        <dbReference type="Proteomes" id="UP000510721"/>
    </source>
</evidence>
<gene>
    <name evidence="2" type="ORF">FKV68_06215</name>
</gene>
<dbReference type="EMBL" id="CP041238">
    <property type="protein sequence ID" value="QLL61074.1"/>
    <property type="molecule type" value="Genomic_DNA"/>
</dbReference>
<feature type="region of interest" description="Disordered" evidence="1">
    <location>
        <begin position="45"/>
        <end position="64"/>
    </location>
</feature>
<dbReference type="AlphaFoldDB" id="A0A859QE63"/>
<dbReference type="Proteomes" id="UP000510721">
    <property type="component" value="Chromosome"/>
</dbReference>
<protein>
    <submittedName>
        <fullName evidence="2">Uncharacterized protein</fullName>
    </submittedName>
</protein>
<reference evidence="2 3" key="1">
    <citation type="submission" date="2019-06" db="EMBL/GenBank/DDBJ databases">
        <title>Complete genome sequence of Ensifer mexicanus ITTG R7 isolated from nodules of Acacia angustissima (Mill.) Kuntze.</title>
        <authorList>
            <person name="Rincon-Rosales R."/>
            <person name="Rogel M.A."/>
            <person name="Guerrero G."/>
            <person name="Rincon-Molina C.I."/>
            <person name="Lopez-Lopez A."/>
            <person name="Martinez-Romero E."/>
        </authorList>
    </citation>
    <scope>NUCLEOTIDE SEQUENCE [LARGE SCALE GENOMIC DNA]</scope>
    <source>
        <strain evidence="2 3">ITTG R7</strain>
    </source>
</reference>
<sequence>MARTLLAFQPLGKMPTRVYMQLTAVVGLILSLLFENRIPGAQLTETRSVMSEPSSKLGTAGWQT</sequence>
<evidence type="ECO:0000256" key="1">
    <source>
        <dbReference type="SAM" id="MobiDB-lite"/>
    </source>
</evidence>
<organism evidence="2 3">
    <name type="scientific">Sinorhizobium mexicanum</name>
    <dbReference type="NCBI Taxonomy" id="375549"/>
    <lineage>
        <taxon>Bacteria</taxon>
        <taxon>Pseudomonadati</taxon>
        <taxon>Pseudomonadota</taxon>
        <taxon>Alphaproteobacteria</taxon>
        <taxon>Hyphomicrobiales</taxon>
        <taxon>Rhizobiaceae</taxon>
        <taxon>Sinorhizobium/Ensifer group</taxon>
        <taxon>Sinorhizobium</taxon>
    </lineage>
</organism>